<reference evidence="2" key="1">
    <citation type="journal article" date="2023" name="Front. Plant Sci.">
        <title>Chromosomal-level genome assembly of Melastoma candidum provides insights into trichome evolution.</title>
        <authorList>
            <person name="Zhong Y."/>
            <person name="Wu W."/>
            <person name="Sun C."/>
            <person name="Zou P."/>
            <person name="Liu Y."/>
            <person name="Dai S."/>
            <person name="Zhou R."/>
        </authorList>
    </citation>
    <scope>NUCLEOTIDE SEQUENCE [LARGE SCALE GENOMIC DNA]</scope>
</reference>
<keyword evidence="2" id="KW-1185">Reference proteome</keyword>
<dbReference type="Proteomes" id="UP001057402">
    <property type="component" value="Chromosome 2"/>
</dbReference>
<sequence length="249" mass="27591">MALTLGFGCSKNFPTNLSSLPTGEKKNKRRVIGGAVCQTAYPDCLLLAFCFFRTKFCNKGSGDLAERIPRWQFILFAIPNGQHVYEAELADVIPVVKTSVAGRTIINQLCAGGTRMDFCYCTLLPTKIRVSANYSYFRRAAALEKEFARPSSHAADRRETMWPLHTRTLTRTRMDSAVSLLSSADTPIWQELLDPGALLVGVGLQVLQQLHHGLLITSVCHHHREALGCRQVAAALESPHSHSLFQHRG</sequence>
<gene>
    <name evidence="1" type="ORF">MLD38_004763</name>
</gene>
<evidence type="ECO:0000313" key="1">
    <source>
        <dbReference type="EMBL" id="KAI4386876.1"/>
    </source>
</evidence>
<protein>
    <submittedName>
        <fullName evidence="1">Uncharacterized protein</fullName>
    </submittedName>
</protein>
<proteinExistence type="predicted"/>
<comment type="caution">
    <text evidence="1">The sequence shown here is derived from an EMBL/GenBank/DDBJ whole genome shotgun (WGS) entry which is preliminary data.</text>
</comment>
<accession>A0ACB9S8M0</accession>
<organism evidence="1 2">
    <name type="scientific">Melastoma candidum</name>
    <dbReference type="NCBI Taxonomy" id="119954"/>
    <lineage>
        <taxon>Eukaryota</taxon>
        <taxon>Viridiplantae</taxon>
        <taxon>Streptophyta</taxon>
        <taxon>Embryophyta</taxon>
        <taxon>Tracheophyta</taxon>
        <taxon>Spermatophyta</taxon>
        <taxon>Magnoliopsida</taxon>
        <taxon>eudicotyledons</taxon>
        <taxon>Gunneridae</taxon>
        <taxon>Pentapetalae</taxon>
        <taxon>rosids</taxon>
        <taxon>malvids</taxon>
        <taxon>Myrtales</taxon>
        <taxon>Melastomataceae</taxon>
        <taxon>Melastomatoideae</taxon>
        <taxon>Melastomateae</taxon>
        <taxon>Melastoma</taxon>
    </lineage>
</organism>
<name>A0ACB9S8M0_9MYRT</name>
<evidence type="ECO:0000313" key="2">
    <source>
        <dbReference type="Proteomes" id="UP001057402"/>
    </source>
</evidence>
<dbReference type="EMBL" id="CM042881">
    <property type="protein sequence ID" value="KAI4386876.1"/>
    <property type="molecule type" value="Genomic_DNA"/>
</dbReference>